<evidence type="ECO:0000256" key="1">
    <source>
        <dbReference type="SAM" id="MobiDB-lite"/>
    </source>
</evidence>
<gene>
    <name evidence="2" type="ORF">PoB_005365200</name>
</gene>
<comment type="caution">
    <text evidence="2">The sequence shown here is derived from an EMBL/GenBank/DDBJ whole genome shotgun (WGS) entry which is preliminary data.</text>
</comment>
<evidence type="ECO:0000313" key="3">
    <source>
        <dbReference type="Proteomes" id="UP000735302"/>
    </source>
</evidence>
<feature type="region of interest" description="Disordered" evidence="1">
    <location>
        <begin position="56"/>
        <end position="87"/>
    </location>
</feature>
<evidence type="ECO:0000313" key="2">
    <source>
        <dbReference type="EMBL" id="GFO27147.1"/>
    </source>
</evidence>
<accession>A0AAV4C6C8</accession>
<dbReference type="AlphaFoldDB" id="A0AAV4C6C8"/>
<reference evidence="2 3" key="1">
    <citation type="journal article" date="2021" name="Elife">
        <title>Chloroplast acquisition without the gene transfer in kleptoplastic sea slugs, Plakobranchus ocellatus.</title>
        <authorList>
            <person name="Maeda T."/>
            <person name="Takahashi S."/>
            <person name="Yoshida T."/>
            <person name="Shimamura S."/>
            <person name="Takaki Y."/>
            <person name="Nagai Y."/>
            <person name="Toyoda A."/>
            <person name="Suzuki Y."/>
            <person name="Arimoto A."/>
            <person name="Ishii H."/>
            <person name="Satoh N."/>
            <person name="Nishiyama T."/>
            <person name="Hasebe M."/>
            <person name="Maruyama T."/>
            <person name="Minagawa J."/>
            <person name="Obokata J."/>
            <person name="Shigenobu S."/>
        </authorList>
    </citation>
    <scope>NUCLEOTIDE SEQUENCE [LARGE SCALE GENOMIC DNA]</scope>
</reference>
<protein>
    <submittedName>
        <fullName evidence="2">Retrovirus-related pol polyprotein from</fullName>
    </submittedName>
</protein>
<dbReference type="Proteomes" id="UP000735302">
    <property type="component" value="Unassembled WGS sequence"/>
</dbReference>
<keyword evidence="3" id="KW-1185">Reference proteome</keyword>
<sequence>MMFRQQQWIVTESLPKTPLCRVINSYCNVHGAIVFWTTIGSPVFQHTLQLTSIGRRQNSSDRVYHNRHRPTHGEQQTPHTSSGGGSGGTGLSELSFCQCGQCGSTHIKGRCHARGKTCRKCGKKNHFRKVCRSVREVPEVSEQEFSIDAAKVYFDKSKPWVVKLKIRETIVPLKINSDADIPIMSDRTFRQLMNKPKLKEFRISLTSPGGKLAVAGEFDAVTEVKKQSLQVQGGCDEKLLVYQPAMQEGSSHDGASVTCHQRHR</sequence>
<dbReference type="EMBL" id="BLXT01005884">
    <property type="protein sequence ID" value="GFO27147.1"/>
    <property type="molecule type" value="Genomic_DNA"/>
</dbReference>
<proteinExistence type="predicted"/>
<organism evidence="2 3">
    <name type="scientific">Plakobranchus ocellatus</name>
    <dbReference type="NCBI Taxonomy" id="259542"/>
    <lineage>
        <taxon>Eukaryota</taxon>
        <taxon>Metazoa</taxon>
        <taxon>Spiralia</taxon>
        <taxon>Lophotrochozoa</taxon>
        <taxon>Mollusca</taxon>
        <taxon>Gastropoda</taxon>
        <taxon>Heterobranchia</taxon>
        <taxon>Euthyneura</taxon>
        <taxon>Panpulmonata</taxon>
        <taxon>Sacoglossa</taxon>
        <taxon>Placobranchoidea</taxon>
        <taxon>Plakobranchidae</taxon>
        <taxon>Plakobranchus</taxon>
    </lineage>
</organism>
<name>A0AAV4C6C8_9GAST</name>